<dbReference type="SUPFAM" id="SSF50985">
    <property type="entry name" value="RCC1/BLIP-II"/>
    <property type="match status" value="1"/>
</dbReference>
<evidence type="ECO:0000313" key="3">
    <source>
        <dbReference type="Proteomes" id="UP001497623"/>
    </source>
</evidence>
<evidence type="ECO:0000313" key="2">
    <source>
        <dbReference type="EMBL" id="CAL4166412.1"/>
    </source>
</evidence>
<dbReference type="InterPro" id="IPR009091">
    <property type="entry name" value="RCC1/BLIP-II"/>
</dbReference>
<dbReference type="InterPro" id="IPR052830">
    <property type="entry name" value="RCC1_domain-containing"/>
</dbReference>
<dbReference type="PANTHER" id="PTHR46849:SF1">
    <property type="entry name" value="RCC1 DOMAIN-CONTAINING PROTEIN 1"/>
    <property type="match status" value="1"/>
</dbReference>
<dbReference type="InterPro" id="IPR000408">
    <property type="entry name" value="Reg_chr_condens"/>
</dbReference>
<dbReference type="Pfam" id="PF00415">
    <property type="entry name" value="RCC1"/>
    <property type="match status" value="3"/>
</dbReference>
<accession>A0AAV2SB06</accession>
<dbReference type="PRINTS" id="PR00633">
    <property type="entry name" value="RCCNDNSATION"/>
</dbReference>
<organism evidence="2 3">
    <name type="scientific">Meganyctiphanes norvegica</name>
    <name type="common">Northern krill</name>
    <name type="synonym">Thysanopoda norvegica</name>
    <dbReference type="NCBI Taxonomy" id="48144"/>
    <lineage>
        <taxon>Eukaryota</taxon>
        <taxon>Metazoa</taxon>
        <taxon>Ecdysozoa</taxon>
        <taxon>Arthropoda</taxon>
        <taxon>Crustacea</taxon>
        <taxon>Multicrustacea</taxon>
        <taxon>Malacostraca</taxon>
        <taxon>Eumalacostraca</taxon>
        <taxon>Eucarida</taxon>
        <taxon>Euphausiacea</taxon>
        <taxon>Euphausiidae</taxon>
        <taxon>Meganyctiphanes</taxon>
    </lineage>
</organism>
<sequence length="432" mass="47731">MGVLACGANLFGQLIANSDPILCCPTDVIHMKDAQTAHITFTHVFLKTEKCWKGFGFENSFLSDINTVDVKWKVSVSENKIAAINDRNDIIILEEGKSWRSIHMQPITPLEEEEEANNIVYSLPDKKDINSDAFISRISCKDQKGNENIHITESVNNIKKKGRNQELKSEFIKVLVDNKNLLALDEDGQLYSGCIHVPLPGIQIADICIGAESYIALTKNGDVLTWGSGMRGQLGNESLQACEEPQIVESLCGLGIVQVAAGAWHCAALSKTGDVYMWGWNESGQLGFLSKTLQENSQFPSHHHKCICKNSAKHTKFKNTQTSTEDSFIEALTNDNLHLVNNERSIEVINVQMSPKLLDFWQEDVNITHVACGDRHTIFSLDNGSTWAVGMNKYGQLGIGDTCSRDSPVCIPVLGVEKVIAGAWNTLLITKN</sequence>
<name>A0AAV2SB06_MEGNR</name>
<feature type="repeat" description="RCC1" evidence="1">
    <location>
        <begin position="384"/>
        <end position="432"/>
    </location>
</feature>
<dbReference type="AlphaFoldDB" id="A0AAV2SB06"/>
<dbReference type="EMBL" id="CAXKWB010048244">
    <property type="protein sequence ID" value="CAL4166412.1"/>
    <property type="molecule type" value="Genomic_DNA"/>
</dbReference>
<feature type="repeat" description="RCC1" evidence="1">
    <location>
        <begin position="273"/>
        <end position="383"/>
    </location>
</feature>
<evidence type="ECO:0000256" key="1">
    <source>
        <dbReference type="PROSITE-ProRule" id="PRU00235"/>
    </source>
</evidence>
<feature type="repeat" description="RCC1" evidence="1">
    <location>
        <begin position="221"/>
        <end position="272"/>
    </location>
</feature>
<comment type="caution">
    <text evidence="2">The sequence shown here is derived from an EMBL/GenBank/DDBJ whole genome shotgun (WGS) entry which is preliminary data.</text>
</comment>
<dbReference type="Proteomes" id="UP001497623">
    <property type="component" value="Unassembled WGS sequence"/>
</dbReference>
<protein>
    <recommendedName>
        <fullName evidence="4">RCC1 domain-containing protein 1</fullName>
    </recommendedName>
</protein>
<evidence type="ECO:0008006" key="4">
    <source>
        <dbReference type="Google" id="ProtNLM"/>
    </source>
</evidence>
<dbReference type="PROSITE" id="PS50012">
    <property type="entry name" value="RCC1_3"/>
    <property type="match status" value="3"/>
</dbReference>
<gene>
    <name evidence="2" type="ORF">MNOR_LOCUS33445</name>
</gene>
<reference evidence="2 3" key="1">
    <citation type="submission" date="2024-05" db="EMBL/GenBank/DDBJ databases">
        <authorList>
            <person name="Wallberg A."/>
        </authorList>
    </citation>
    <scope>NUCLEOTIDE SEQUENCE [LARGE SCALE GENOMIC DNA]</scope>
</reference>
<dbReference type="PANTHER" id="PTHR46849">
    <property type="entry name" value="RCC1 DOMAIN-CONTAINING PROTEIN 1"/>
    <property type="match status" value="1"/>
</dbReference>
<proteinExistence type="predicted"/>
<keyword evidence="3" id="KW-1185">Reference proteome</keyword>
<dbReference type="Gene3D" id="2.130.10.30">
    <property type="entry name" value="Regulator of chromosome condensation 1/beta-lactamase-inhibitor protein II"/>
    <property type="match status" value="1"/>
</dbReference>